<keyword evidence="5" id="KW-0067">ATP-binding</keyword>
<comment type="similarity">
    <text evidence="1">Belongs to the class-I aminoacyl-tRNA synthetase family.</text>
</comment>
<feature type="domain" description="DALR anticodon binding" evidence="9">
    <location>
        <begin position="468"/>
        <end position="584"/>
    </location>
</feature>
<dbReference type="InterPro" id="IPR035684">
    <property type="entry name" value="ArgRS_core"/>
</dbReference>
<reference evidence="11" key="1">
    <citation type="submission" date="2018-05" db="EMBL/GenBank/DDBJ databases">
        <authorList>
            <person name="Lanie J.A."/>
            <person name="Ng W.-L."/>
            <person name="Kazmierczak K.M."/>
            <person name="Andrzejewski T.M."/>
            <person name="Davidsen T.M."/>
            <person name="Wayne K.J."/>
            <person name="Tettelin H."/>
            <person name="Glass J.I."/>
            <person name="Rusch D."/>
            <person name="Podicherti R."/>
            <person name="Tsui H.-C.T."/>
            <person name="Winkler M.E."/>
        </authorList>
    </citation>
    <scope>NUCLEOTIDE SEQUENCE</scope>
</reference>
<keyword evidence="6" id="KW-0648">Protein biosynthesis</keyword>
<keyword evidence="4" id="KW-0547">Nucleotide-binding</keyword>
<dbReference type="Gene3D" id="3.30.1360.70">
    <property type="entry name" value="Arginyl tRNA synthetase N-terminal domain"/>
    <property type="match status" value="1"/>
</dbReference>
<evidence type="ECO:0000259" key="10">
    <source>
        <dbReference type="SMART" id="SM01016"/>
    </source>
</evidence>
<dbReference type="GO" id="GO:0004814">
    <property type="term" value="F:arginine-tRNA ligase activity"/>
    <property type="evidence" value="ECO:0007669"/>
    <property type="project" value="UniProtKB-EC"/>
</dbReference>
<keyword evidence="7" id="KW-0030">Aminoacyl-tRNA synthetase</keyword>
<dbReference type="HAMAP" id="MF_00123">
    <property type="entry name" value="Arg_tRNA_synth"/>
    <property type="match status" value="1"/>
</dbReference>
<dbReference type="Gene3D" id="1.10.730.10">
    <property type="entry name" value="Isoleucyl-tRNA Synthetase, Domain 1"/>
    <property type="match status" value="1"/>
</dbReference>
<comment type="catalytic activity">
    <reaction evidence="8">
        <text>tRNA(Arg) + L-arginine + ATP = L-arginyl-tRNA(Arg) + AMP + diphosphate</text>
        <dbReference type="Rhea" id="RHEA:20301"/>
        <dbReference type="Rhea" id="RHEA-COMP:9658"/>
        <dbReference type="Rhea" id="RHEA-COMP:9673"/>
        <dbReference type="ChEBI" id="CHEBI:30616"/>
        <dbReference type="ChEBI" id="CHEBI:32682"/>
        <dbReference type="ChEBI" id="CHEBI:33019"/>
        <dbReference type="ChEBI" id="CHEBI:78442"/>
        <dbReference type="ChEBI" id="CHEBI:78513"/>
        <dbReference type="ChEBI" id="CHEBI:456215"/>
        <dbReference type="EC" id="6.1.1.19"/>
    </reaction>
</comment>
<dbReference type="PANTHER" id="PTHR11956">
    <property type="entry name" value="ARGINYL-TRNA SYNTHETASE"/>
    <property type="match status" value="1"/>
</dbReference>
<evidence type="ECO:0000256" key="8">
    <source>
        <dbReference type="ARBA" id="ARBA00049339"/>
    </source>
</evidence>
<dbReference type="SUPFAM" id="SSF47323">
    <property type="entry name" value="Anticodon-binding domain of a subclass of class I aminoacyl-tRNA synthetases"/>
    <property type="match status" value="1"/>
</dbReference>
<evidence type="ECO:0000256" key="7">
    <source>
        <dbReference type="ARBA" id="ARBA00023146"/>
    </source>
</evidence>
<protein>
    <recommendedName>
        <fullName evidence="2">arginine--tRNA ligase</fullName>
        <ecNumber evidence="2">6.1.1.19</ecNumber>
    </recommendedName>
</protein>
<evidence type="ECO:0000256" key="6">
    <source>
        <dbReference type="ARBA" id="ARBA00022917"/>
    </source>
</evidence>
<feature type="domain" description="Arginyl tRNA synthetase N-terminal" evidence="10">
    <location>
        <begin position="2"/>
        <end position="95"/>
    </location>
</feature>
<dbReference type="EC" id="6.1.1.19" evidence="2"/>
<dbReference type="InterPro" id="IPR009080">
    <property type="entry name" value="tRNAsynth_Ia_anticodon-bd"/>
</dbReference>
<evidence type="ECO:0000256" key="4">
    <source>
        <dbReference type="ARBA" id="ARBA00022741"/>
    </source>
</evidence>
<dbReference type="FunFam" id="1.10.730.10:FF:000006">
    <property type="entry name" value="Arginyl-tRNA synthetase 2, mitochondrial"/>
    <property type="match status" value="1"/>
</dbReference>
<name>A0A381NU69_9ZZZZ</name>
<evidence type="ECO:0000256" key="3">
    <source>
        <dbReference type="ARBA" id="ARBA00022598"/>
    </source>
</evidence>
<dbReference type="PRINTS" id="PR01038">
    <property type="entry name" value="TRNASYNTHARG"/>
</dbReference>
<evidence type="ECO:0000256" key="2">
    <source>
        <dbReference type="ARBA" id="ARBA00012837"/>
    </source>
</evidence>
<evidence type="ECO:0000256" key="1">
    <source>
        <dbReference type="ARBA" id="ARBA00005594"/>
    </source>
</evidence>
<dbReference type="InterPro" id="IPR001278">
    <property type="entry name" value="Arg-tRNA-ligase"/>
</dbReference>
<sequence length="584" mass="67332">MNIFEQTICDWTAKVLNNIDDSRTWDTSSFNELVEKPPNPDMGDYALPCFSFAKSLRRPPFQIAVELAEQLQSYISPETPLISIQAKDSYLNFTVSAAVMAEVVLPDVFCGKYFTEPSNISRERVMIEFSQPNTHKGFHVGHMRNVALGDSLCRIFCYNGYDVVGANYIGDVGAHIAKCLWFYSNYNTETPPEKFRGEWLGELYTHAVKKLDEAEGQEKIKFQKEISQIQQKLEAKDEQFIQEWEKTREWSLLDFQEIYEWLDVSFDHIFYESEVDEEGRQIVIEGEKKGIFQYSEGAIGIDLEEEELGFFMLLKSDGNTLYSSKDLALAQHKFDQFGVKRSIYVVGAEQTLHFKQVFATLKRMGYEQVDKCFHLPYALVMLPEGKMSSRAGNVILFSQLRKEIIESIQSNHLGEHRQEWSKKELEETAQKIAVAAIKYGMLNQDSNKQIVFSMDDWLVSEGDTGTYLVYAYVRIRSICRQISREVVADVDFSLLAHPNEKKLLRQMLDFNRTVFKSGEQYRPSLLARMLYEFSKDFSRAYNTCSVKHAETEMLQAARLLLFHCVAETLLQGLHLIGISPPERM</sequence>
<evidence type="ECO:0000259" key="9">
    <source>
        <dbReference type="SMART" id="SM00836"/>
    </source>
</evidence>
<accession>A0A381NU69</accession>
<dbReference type="EMBL" id="UINC01000601">
    <property type="protein sequence ID" value="SUZ58171.1"/>
    <property type="molecule type" value="Genomic_DNA"/>
</dbReference>
<dbReference type="PANTHER" id="PTHR11956:SF5">
    <property type="entry name" value="ARGININE--TRNA LIGASE, CYTOPLASMIC"/>
    <property type="match status" value="1"/>
</dbReference>
<gene>
    <name evidence="11" type="ORF">METZ01_LOCUS11025</name>
</gene>
<dbReference type="GO" id="GO:0006420">
    <property type="term" value="P:arginyl-tRNA aminoacylation"/>
    <property type="evidence" value="ECO:0007669"/>
    <property type="project" value="InterPro"/>
</dbReference>
<keyword evidence="3" id="KW-0436">Ligase</keyword>
<dbReference type="SMART" id="SM01016">
    <property type="entry name" value="Arg_tRNA_synt_N"/>
    <property type="match status" value="1"/>
</dbReference>
<dbReference type="SUPFAM" id="SSF52374">
    <property type="entry name" value="Nucleotidylyl transferase"/>
    <property type="match status" value="1"/>
</dbReference>
<dbReference type="NCBIfam" id="TIGR00456">
    <property type="entry name" value="argS"/>
    <property type="match status" value="1"/>
</dbReference>
<dbReference type="AlphaFoldDB" id="A0A381NU69"/>
<dbReference type="Gene3D" id="3.40.50.620">
    <property type="entry name" value="HUPs"/>
    <property type="match status" value="1"/>
</dbReference>
<dbReference type="SMART" id="SM00836">
    <property type="entry name" value="DALR_1"/>
    <property type="match status" value="1"/>
</dbReference>
<dbReference type="Pfam" id="PF05746">
    <property type="entry name" value="DALR_1"/>
    <property type="match status" value="1"/>
</dbReference>
<evidence type="ECO:0000313" key="11">
    <source>
        <dbReference type="EMBL" id="SUZ58171.1"/>
    </source>
</evidence>
<dbReference type="GO" id="GO:0005737">
    <property type="term" value="C:cytoplasm"/>
    <property type="evidence" value="ECO:0007669"/>
    <property type="project" value="InterPro"/>
</dbReference>
<dbReference type="InterPro" id="IPR014729">
    <property type="entry name" value="Rossmann-like_a/b/a_fold"/>
</dbReference>
<dbReference type="InterPro" id="IPR008909">
    <property type="entry name" value="DALR_anticod-bd"/>
</dbReference>
<dbReference type="InterPro" id="IPR036695">
    <property type="entry name" value="Arg-tRNA-synth_N_sf"/>
</dbReference>
<proteinExistence type="inferred from homology"/>
<dbReference type="GO" id="GO:0005524">
    <property type="term" value="F:ATP binding"/>
    <property type="evidence" value="ECO:0007669"/>
    <property type="project" value="UniProtKB-KW"/>
</dbReference>
<dbReference type="Pfam" id="PF00750">
    <property type="entry name" value="tRNA-synt_1d"/>
    <property type="match status" value="1"/>
</dbReference>
<dbReference type="InterPro" id="IPR005148">
    <property type="entry name" value="Arg-tRNA-synth_N"/>
</dbReference>
<dbReference type="Pfam" id="PF03485">
    <property type="entry name" value="Arg_tRNA_synt_N"/>
    <property type="match status" value="1"/>
</dbReference>
<dbReference type="SUPFAM" id="SSF55190">
    <property type="entry name" value="Arginyl-tRNA synthetase (ArgRS), N-terminal 'additional' domain"/>
    <property type="match status" value="1"/>
</dbReference>
<organism evidence="11">
    <name type="scientific">marine metagenome</name>
    <dbReference type="NCBI Taxonomy" id="408172"/>
    <lineage>
        <taxon>unclassified sequences</taxon>
        <taxon>metagenomes</taxon>
        <taxon>ecological metagenomes</taxon>
    </lineage>
</organism>
<evidence type="ECO:0000256" key="5">
    <source>
        <dbReference type="ARBA" id="ARBA00022840"/>
    </source>
</evidence>